<proteinExistence type="predicted"/>
<evidence type="ECO:0000313" key="1">
    <source>
        <dbReference type="EMBL" id="MEE2031977.1"/>
    </source>
</evidence>
<accession>A0ABU7JRN9</accession>
<organism evidence="1 2">
    <name type="scientific">Rhodococcus chondri</name>
    <dbReference type="NCBI Taxonomy" id="3065941"/>
    <lineage>
        <taxon>Bacteria</taxon>
        <taxon>Bacillati</taxon>
        <taxon>Actinomycetota</taxon>
        <taxon>Actinomycetes</taxon>
        <taxon>Mycobacteriales</taxon>
        <taxon>Nocardiaceae</taxon>
        <taxon>Rhodococcus</taxon>
    </lineage>
</organism>
<dbReference type="EMBL" id="JAUZMZ010000029">
    <property type="protein sequence ID" value="MEE2031977.1"/>
    <property type="molecule type" value="Genomic_DNA"/>
</dbReference>
<name>A0ABU7JRN9_9NOCA</name>
<protein>
    <submittedName>
        <fullName evidence="1">Uncharacterized protein</fullName>
    </submittedName>
</protein>
<sequence length="130" mass="14338">MTDHFDSTEHLGAQHCGSYGDGHHVHFIRARKAFEDSDLGVGALVRVLDGSTVELSWDGIRLDFRHHDTNEIVRAIDAGGDIGTWVPRWRVLILPGEEPRVPATFTLAAPDTRTECVPGRVPALKFVPGF</sequence>
<gene>
    <name evidence="1" type="ORF">Q8814_07615</name>
</gene>
<dbReference type="RefSeq" id="WP_330151411.1">
    <property type="nucleotide sequence ID" value="NZ_JAUZMZ010000029.1"/>
</dbReference>
<evidence type="ECO:0000313" key="2">
    <source>
        <dbReference type="Proteomes" id="UP001331936"/>
    </source>
</evidence>
<comment type="caution">
    <text evidence="1">The sequence shown here is derived from an EMBL/GenBank/DDBJ whole genome shotgun (WGS) entry which is preliminary data.</text>
</comment>
<keyword evidence="2" id="KW-1185">Reference proteome</keyword>
<reference evidence="1 2" key="1">
    <citation type="submission" date="2023-08" db="EMBL/GenBank/DDBJ databases">
        <authorList>
            <person name="Girao M."/>
            <person name="Carvalho M.F."/>
        </authorList>
    </citation>
    <scope>NUCLEOTIDE SEQUENCE [LARGE SCALE GENOMIC DNA]</scope>
    <source>
        <strain evidence="1 2">CC-R104</strain>
    </source>
</reference>
<dbReference type="Proteomes" id="UP001331936">
    <property type="component" value="Unassembled WGS sequence"/>
</dbReference>